<keyword evidence="5" id="KW-1185">Reference proteome</keyword>
<accession>Q0JWR8</accession>
<dbReference type="Proteomes" id="UP000076720">
    <property type="component" value="Chromosome"/>
</dbReference>
<dbReference type="EMBL" id="CP012949">
    <property type="protein sequence ID" value="ANB10870.1"/>
    <property type="molecule type" value="Genomic_DNA"/>
</dbReference>
<dbReference type="EMBL" id="AM279694">
    <property type="protein sequence ID" value="CAK50850.1"/>
    <property type="molecule type" value="Genomic_DNA"/>
</dbReference>
<dbReference type="RefSeq" id="WP_063480780.1">
    <property type="nucleotide sequence ID" value="NZ_CP012949.1"/>
</dbReference>
<feature type="compositionally biased region" description="Basic and acidic residues" evidence="1">
    <location>
        <begin position="270"/>
        <end position="281"/>
    </location>
</feature>
<organism evidence="4">
    <name type="scientific">Streptomyces ambofaciens</name>
    <dbReference type="NCBI Taxonomy" id="1889"/>
    <lineage>
        <taxon>Bacteria</taxon>
        <taxon>Bacillati</taxon>
        <taxon>Actinomycetota</taxon>
        <taxon>Actinomycetes</taxon>
        <taxon>Kitasatosporales</taxon>
        <taxon>Streptomycetaceae</taxon>
        <taxon>Streptomyces</taxon>
    </lineage>
</organism>
<reference evidence="4" key="1">
    <citation type="journal article" date="2006" name="J. Bacteriol.">
        <title>Intraspecific variability of the terminal inverted repeats of the linear chromosome of Streptomyces ambofaciens.</title>
        <authorList>
            <person name="Choulet F."/>
            <person name="Gallois A."/>
            <person name="Aigle B."/>
            <person name="Mangenot S."/>
            <person name="Gerbaud C."/>
            <person name="Truong C."/>
            <person name="Francou F.X."/>
            <person name="Borges F."/>
            <person name="Fourrier C."/>
            <person name="Guerineau M."/>
            <person name="Decaris B."/>
            <person name="Barbe V."/>
            <person name="Pernodet J.L."/>
            <person name="Leblond P."/>
        </authorList>
    </citation>
    <scope>NUCLEOTIDE SEQUENCE</scope>
    <source>
        <strain evidence="4">DSM40697</strain>
    </source>
</reference>
<reference evidence="2 5" key="3">
    <citation type="journal article" date="2016" name="Genome Announc.">
        <title>Complete Genome Sequence of Streptomyces ambofaciens DSM 40697, a Paradigm for Genome Plasticity Studies.</title>
        <authorList>
            <person name="Thibessard A."/>
            <person name="Leblond P."/>
        </authorList>
    </citation>
    <scope>NUCLEOTIDE SEQUENCE [LARGE SCALE GENOMIC DNA]</scope>
    <source>
        <strain evidence="2 5">DSM 40697</strain>
    </source>
</reference>
<reference evidence="5" key="2">
    <citation type="submission" date="2015-10" db="EMBL/GenBank/DDBJ databases">
        <title>Complete genome sequence of Streptomyces ambofaciens DSM 40697.</title>
        <authorList>
            <person name="Thibessard A."/>
            <person name="Leblond P."/>
        </authorList>
    </citation>
    <scope>NUCLEOTIDE SEQUENCE [LARGE SCALE GENOMIC DNA]</scope>
    <source>
        <strain evidence="5">DSM 40697</strain>
    </source>
</reference>
<dbReference type="EMBL" id="CP012949">
    <property type="protein sequence ID" value="ANB03970.1"/>
    <property type="molecule type" value="Genomic_DNA"/>
</dbReference>
<dbReference type="PATRIC" id="fig|1889.10.peg.7"/>
<sequence>MPTPVTLNIRRTAGGTPAFAETVDLDTLTPKARALAEAIHASAGHQPIGILCATGKTKGDAPNFAWRHGTGPEADAIATQPVTTVIRPTPLRADSVTPPEEWLEREAHGLTHDVYPIAGSRDSLTTLDTRVPSADAAREDRCLSLDTVRSYLADTHGLVMSPTGWSLLWKIGHLPEPRHHAVGGRLPLWHVDDIDAYGTRDYDRWTISQVADHLGYQGTSAAGSARKQMSRWGLDAIGRAPGRGGESLYAADQVQAAHAARPGKGRHGARRSEDGKFADRQ</sequence>
<gene>
    <name evidence="4" type="ORF">DSMT0006</name>
    <name evidence="2" type="ORF">SAM40697_0006</name>
    <name evidence="3" type="ORF">SAM40697_6919</name>
</gene>
<dbReference type="EMBL" id="AM279695">
    <property type="protein sequence ID" value="CAK51088.1"/>
    <property type="molecule type" value="Genomic_DNA"/>
</dbReference>
<evidence type="ECO:0000256" key="1">
    <source>
        <dbReference type="SAM" id="MobiDB-lite"/>
    </source>
</evidence>
<name>Q0JWR8_STRAM</name>
<evidence type="ECO:0000313" key="3">
    <source>
        <dbReference type="EMBL" id="ANB10870.1"/>
    </source>
</evidence>
<dbReference type="AlphaFoldDB" id="Q0JWR8"/>
<proteinExistence type="predicted"/>
<evidence type="ECO:0000313" key="5">
    <source>
        <dbReference type="Proteomes" id="UP000076720"/>
    </source>
</evidence>
<evidence type="ECO:0000313" key="4">
    <source>
        <dbReference type="EMBL" id="CAK51088.1"/>
    </source>
</evidence>
<protein>
    <submittedName>
        <fullName evidence="4">Uncharacterized protein</fullName>
    </submittedName>
</protein>
<feature type="region of interest" description="Disordered" evidence="1">
    <location>
        <begin position="254"/>
        <end position="281"/>
    </location>
</feature>
<evidence type="ECO:0000313" key="2">
    <source>
        <dbReference type="EMBL" id="ANB03970.1"/>
    </source>
</evidence>